<dbReference type="SUPFAM" id="SSF52540">
    <property type="entry name" value="P-loop containing nucleoside triphosphate hydrolases"/>
    <property type="match status" value="1"/>
</dbReference>
<feature type="modified residue" description="4-aspartylphosphate" evidence="5">
    <location>
        <position position="51"/>
    </location>
</feature>
<dbReference type="InterPro" id="IPR009057">
    <property type="entry name" value="Homeodomain-like_sf"/>
</dbReference>
<evidence type="ECO:0000256" key="2">
    <source>
        <dbReference type="ARBA" id="ARBA00022840"/>
    </source>
</evidence>
<evidence type="ECO:0000256" key="1">
    <source>
        <dbReference type="ARBA" id="ARBA00022741"/>
    </source>
</evidence>
<dbReference type="AlphaFoldDB" id="A0A7Y2E791"/>
<dbReference type="Proteomes" id="UP000547674">
    <property type="component" value="Unassembled WGS sequence"/>
</dbReference>
<dbReference type="GO" id="GO:0000160">
    <property type="term" value="P:phosphorelay signal transduction system"/>
    <property type="evidence" value="ECO:0007669"/>
    <property type="project" value="InterPro"/>
</dbReference>
<accession>A0A7Y2E791</accession>
<dbReference type="SMART" id="SM00448">
    <property type="entry name" value="REC"/>
    <property type="match status" value="1"/>
</dbReference>
<keyword evidence="2" id="KW-0067">ATP-binding</keyword>
<dbReference type="SMART" id="SM00382">
    <property type="entry name" value="AAA"/>
    <property type="match status" value="1"/>
</dbReference>
<evidence type="ECO:0000256" key="4">
    <source>
        <dbReference type="ARBA" id="ARBA00023163"/>
    </source>
</evidence>
<comment type="caution">
    <text evidence="8">The sequence shown here is derived from an EMBL/GenBank/DDBJ whole genome shotgun (WGS) entry which is preliminary data.</text>
</comment>
<evidence type="ECO:0000259" key="7">
    <source>
        <dbReference type="PROSITE" id="PS50110"/>
    </source>
</evidence>
<feature type="domain" description="Response regulatory" evidence="7">
    <location>
        <begin position="2"/>
        <end position="116"/>
    </location>
</feature>
<keyword evidence="3" id="KW-0805">Transcription regulation</keyword>
<dbReference type="Gene3D" id="1.10.10.60">
    <property type="entry name" value="Homeodomain-like"/>
    <property type="match status" value="1"/>
</dbReference>
<keyword evidence="4" id="KW-0804">Transcription</keyword>
<dbReference type="PROSITE" id="PS50045">
    <property type="entry name" value="SIGMA54_INTERACT_4"/>
    <property type="match status" value="1"/>
</dbReference>
<gene>
    <name evidence="8" type="ORF">HKN21_07165</name>
</gene>
<dbReference type="InterPro" id="IPR025943">
    <property type="entry name" value="Sigma_54_int_dom_ATP-bd_2"/>
</dbReference>
<keyword evidence="1" id="KW-0547">Nucleotide-binding</keyword>
<dbReference type="Pfam" id="PF00072">
    <property type="entry name" value="Response_reg"/>
    <property type="match status" value="1"/>
</dbReference>
<dbReference type="InterPro" id="IPR002078">
    <property type="entry name" value="Sigma_54_int"/>
</dbReference>
<evidence type="ECO:0000313" key="8">
    <source>
        <dbReference type="EMBL" id="NNF06524.1"/>
    </source>
</evidence>
<proteinExistence type="predicted"/>
<evidence type="ECO:0000259" key="6">
    <source>
        <dbReference type="PROSITE" id="PS50045"/>
    </source>
</evidence>
<dbReference type="InterPro" id="IPR001789">
    <property type="entry name" value="Sig_transdc_resp-reg_receiver"/>
</dbReference>
<dbReference type="SUPFAM" id="SSF46689">
    <property type="entry name" value="Homeodomain-like"/>
    <property type="match status" value="1"/>
</dbReference>
<dbReference type="CDD" id="cd00009">
    <property type="entry name" value="AAA"/>
    <property type="match status" value="1"/>
</dbReference>
<name>A0A7Y2E791_UNCEI</name>
<dbReference type="SUPFAM" id="SSF52172">
    <property type="entry name" value="CheY-like"/>
    <property type="match status" value="1"/>
</dbReference>
<dbReference type="GO" id="GO:0005524">
    <property type="term" value="F:ATP binding"/>
    <property type="evidence" value="ECO:0007669"/>
    <property type="project" value="UniProtKB-KW"/>
</dbReference>
<evidence type="ECO:0000256" key="5">
    <source>
        <dbReference type="PROSITE-ProRule" id="PRU00169"/>
    </source>
</evidence>
<dbReference type="InterPro" id="IPR027417">
    <property type="entry name" value="P-loop_NTPase"/>
</dbReference>
<dbReference type="InterPro" id="IPR058031">
    <property type="entry name" value="AAA_lid_NorR"/>
</dbReference>
<dbReference type="Pfam" id="PF02954">
    <property type="entry name" value="HTH_8"/>
    <property type="match status" value="1"/>
</dbReference>
<dbReference type="Pfam" id="PF00158">
    <property type="entry name" value="Sigma54_activat"/>
    <property type="match status" value="1"/>
</dbReference>
<dbReference type="PROSITE" id="PS00676">
    <property type="entry name" value="SIGMA54_INTERACT_2"/>
    <property type="match status" value="1"/>
</dbReference>
<dbReference type="PROSITE" id="PS00675">
    <property type="entry name" value="SIGMA54_INTERACT_1"/>
    <property type="match status" value="1"/>
</dbReference>
<dbReference type="EMBL" id="JABDJR010000277">
    <property type="protein sequence ID" value="NNF06524.1"/>
    <property type="molecule type" value="Genomic_DNA"/>
</dbReference>
<feature type="domain" description="Sigma-54 factor interaction" evidence="6">
    <location>
        <begin position="148"/>
        <end position="373"/>
    </location>
</feature>
<protein>
    <submittedName>
        <fullName evidence="8">Sigma-54-dependent Fis family transcriptional regulator</fullName>
    </submittedName>
</protein>
<dbReference type="Gene3D" id="3.40.50.2300">
    <property type="match status" value="1"/>
</dbReference>
<sequence length="455" mass="50172">MRILVVDDERKMGILVKGALEKAGHEVEAEEVSKQAAERLAKEPFDLLITDLKMAPPDGLALLKHAREVSPRTDVILMTAYASAQTAVEAMQAGAYDYLIKPFELGELRLRVDKLGREKNLSDSVRLLKKENDLLREESGSKPRLGGMIGKSPQIKSVFEQAEMVAATDATVLIRGESGTGKSLLAKAIHNASPRAEKPLVTVNCGALPENLLESELFGHEKGAFTGAVAKKLGRFKTAEGGSIFLDEIGEMSPHLQVKLLQVLEEKQFYPVGGEQPETADVRVIAATNRNLEDAIDEGEFREDLFYRLNVFPISIPPLRARKQDLALLLDFFLSRYDRGANDLSEEARHALLDYPFPGNVREIENMVERAAILSGSGSIEKRHFPSLDRPRSSKATKAAMTEIPDDGLNLEELEKELIIKALEKSGGNKTQAAKLLGLTRRTLYSRLERHGLSA</sequence>
<dbReference type="PROSITE" id="PS50110">
    <property type="entry name" value="RESPONSE_REGULATORY"/>
    <property type="match status" value="1"/>
</dbReference>
<dbReference type="Pfam" id="PF25601">
    <property type="entry name" value="AAA_lid_14"/>
    <property type="match status" value="1"/>
</dbReference>
<dbReference type="InterPro" id="IPR011006">
    <property type="entry name" value="CheY-like_superfamily"/>
</dbReference>
<dbReference type="PRINTS" id="PR01590">
    <property type="entry name" value="HTHFIS"/>
</dbReference>
<organism evidence="8 9">
    <name type="scientific">Eiseniibacteriota bacterium</name>
    <dbReference type="NCBI Taxonomy" id="2212470"/>
    <lineage>
        <taxon>Bacteria</taxon>
        <taxon>Candidatus Eiseniibacteriota</taxon>
    </lineage>
</organism>
<dbReference type="GO" id="GO:0006355">
    <property type="term" value="P:regulation of DNA-templated transcription"/>
    <property type="evidence" value="ECO:0007669"/>
    <property type="project" value="InterPro"/>
</dbReference>
<dbReference type="FunFam" id="3.40.50.300:FF:000006">
    <property type="entry name" value="DNA-binding transcriptional regulator NtrC"/>
    <property type="match status" value="1"/>
</dbReference>
<evidence type="ECO:0000256" key="3">
    <source>
        <dbReference type="ARBA" id="ARBA00023015"/>
    </source>
</evidence>
<dbReference type="PANTHER" id="PTHR32071">
    <property type="entry name" value="TRANSCRIPTIONAL REGULATORY PROTEIN"/>
    <property type="match status" value="1"/>
</dbReference>
<evidence type="ECO:0000313" key="9">
    <source>
        <dbReference type="Proteomes" id="UP000547674"/>
    </source>
</evidence>
<dbReference type="Gene3D" id="3.40.50.300">
    <property type="entry name" value="P-loop containing nucleotide triphosphate hydrolases"/>
    <property type="match status" value="1"/>
</dbReference>
<dbReference type="InterPro" id="IPR003593">
    <property type="entry name" value="AAA+_ATPase"/>
</dbReference>
<dbReference type="InterPro" id="IPR002197">
    <property type="entry name" value="HTH_Fis"/>
</dbReference>
<dbReference type="InterPro" id="IPR025662">
    <property type="entry name" value="Sigma_54_int_dom_ATP-bd_1"/>
</dbReference>
<dbReference type="Gene3D" id="1.10.8.60">
    <property type="match status" value="1"/>
</dbReference>
<keyword evidence="5" id="KW-0597">Phosphoprotein</keyword>
<dbReference type="GO" id="GO:0043565">
    <property type="term" value="F:sequence-specific DNA binding"/>
    <property type="evidence" value="ECO:0007669"/>
    <property type="project" value="InterPro"/>
</dbReference>
<reference evidence="8 9" key="1">
    <citation type="submission" date="2020-03" db="EMBL/GenBank/DDBJ databases">
        <title>Metabolic flexibility allows generalist bacteria to become dominant in a frequently disturbed ecosystem.</title>
        <authorList>
            <person name="Chen Y.-J."/>
            <person name="Leung P.M."/>
            <person name="Bay S.K."/>
            <person name="Hugenholtz P."/>
            <person name="Kessler A.J."/>
            <person name="Shelley G."/>
            <person name="Waite D.W."/>
            <person name="Cook P.L."/>
            <person name="Greening C."/>
        </authorList>
    </citation>
    <scope>NUCLEOTIDE SEQUENCE [LARGE SCALE GENOMIC DNA]</scope>
    <source>
        <strain evidence="8">SS_bin_28</strain>
    </source>
</reference>